<evidence type="ECO:0000313" key="2">
    <source>
        <dbReference type="Proteomes" id="UP001595713"/>
    </source>
</evidence>
<keyword evidence="2" id="KW-1185">Reference proteome</keyword>
<name>A0ABV7SZH3_9SPHN</name>
<dbReference type="EMBL" id="JBHRXP010000007">
    <property type="protein sequence ID" value="MFC3581751.1"/>
    <property type="molecule type" value="Genomic_DNA"/>
</dbReference>
<reference evidence="2" key="1">
    <citation type="journal article" date="2019" name="Int. J. Syst. Evol. Microbiol.">
        <title>The Global Catalogue of Microorganisms (GCM) 10K type strain sequencing project: providing services to taxonomists for standard genome sequencing and annotation.</title>
        <authorList>
            <consortium name="The Broad Institute Genomics Platform"/>
            <consortium name="The Broad Institute Genome Sequencing Center for Infectious Disease"/>
            <person name="Wu L."/>
            <person name="Ma J."/>
        </authorList>
    </citation>
    <scope>NUCLEOTIDE SEQUENCE [LARGE SCALE GENOMIC DNA]</scope>
    <source>
        <strain evidence="2">KCTC 42739</strain>
    </source>
</reference>
<organism evidence="1 2">
    <name type="scientific">Sphingomonas hylomeconis</name>
    <dbReference type="NCBI Taxonomy" id="1395958"/>
    <lineage>
        <taxon>Bacteria</taxon>
        <taxon>Pseudomonadati</taxon>
        <taxon>Pseudomonadota</taxon>
        <taxon>Alphaproteobacteria</taxon>
        <taxon>Sphingomonadales</taxon>
        <taxon>Sphingomonadaceae</taxon>
        <taxon>Sphingomonas</taxon>
    </lineage>
</organism>
<sequence length="54" mass="5947">MRHQACSSGFRVAAPRAGDMLSGALHRAYDEPRGVPADMLELLRALDRVAPTRR</sequence>
<dbReference type="Proteomes" id="UP001595713">
    <property type="component" value="Unassembled WGS sequence"/>
</dbReference>
<evidence type="ECO:0008006" key="3">
    <source>
        <dbReference type="Google" id="ProtNLM"/>
    </source>
</evidence>
<accession>A0ABV7SZH3</accession>
<protein>
    <recommendedName>
        <fullName evidence="3">Anti-sigma factor NepR domain-containing protein</fullName>
    </recommendedName>
</protein>
<evidence type="ECO:0000313" key="1">
    <source>
        <dbReference type="EMBL" id="MFC3581751.1"/>
    </source>
</evidence>
<proteinExistence type="predicted"/>
<gene>
    <name evidence="1" type="ORF">ACFONA_16395</name>
</gene>
<comment type="caution">
    <text evidence="1">The sequence shown here is derived from an EMBL/GenBank/DDBJ whole genome shotgun (WGS) entry which is preliminary data.</text>
</comment>